<evidence type="ECO:0008006" key="5">
    <source>
        <dbReference type="Google" id="ProtNLM"/>
    </source>
</evidence>
<feature type="compositionally biased region" description="Low complexity" evidence="2">
    <location>
        <begin position="2431"/>
        <end position="2441"/>
    </location>
</feature>
<evidence type="ECO:0000256" key="2">
    <source>
        <dbReference type="SAM" id="MobiDB-lite"/>
    </source>
</evidence>
<dbReference type="SUPFAM" id="SSF48371">
    <property type="entry name" value="ARM repeat"/>
    <property type="match status" value="2"/>
</dbReference>
<feature type="compositionally biased region" description="Basic and acidic residues" evidence="2">
    <location>
        <begin position="2059"/>
        <end position="2083"/>
    </location>
</feature>
<evidence type="ECO:0000313" key="3">
    <source>
        <dbReference type="EMBL" id="KAK9742493.1"/>
    </source>
</evidence>
<evidence type="ECO:0000313" key="4">
    <source>
        <dbReference type="Proteomes" id="UP001443914"/>
    </source>
</evidence>
<feature type="compositionally biased region" description="Polar residues" evidence="2">
    <location>
        <begin position="1962"/>
        <end position="1977"/>
    </location>
</feature>
<accession>A0AAW1M7V3</accession>
<dbReference type="InterPro" id="IPR016024">
    <property type="entry name" value="ARM-type_fold"/>
</dbReference>
<feature type="compositionally biased region" description="Polar residues" evidence="2">
    <location>
        <begin position="1993"/>
        <end position="2003"/>
    </location>
</feature>
<gene>
    <name evidence="3" type="ORF">RND81_03G176900</name>
</gene>
<dbReference type="Pfam" id="PF20210">
    <property type="entry name" value="Laa1_Sip1_HTR5"/>
    <property type="match status" value="1"/>
</dbReference>
<dbReference type="InterPro" id="IPR044218">
    <property type="entry name" value="SWEETIE"/>
</dbReference>
<dbReference type="InterPro" id="IPR011989">
    <property type="entry name" value="ARM-like"/>
</dbReference>
<feature type="compositionally biased region" description="Polar residues" evidence="2">
    <location>
        <begin position="2201"/>
        <end position="2220"/>
    </location>
</feature>
<dbReference type="Proteomes" id="UP001443914">
    <property type="component" value="Unassembled WGS sequence"/>
</dbReference>
<comment type="caution">
    <text evidence="3">The sequence shown here is derived from an EMBL/GenBank/DDBJ whole genome shotgun (WGS) entry which is preliminary data.</text>
</comment>
<dbReference type="EMBL" id="JBDFQZ010000003">
    <property type="protein sequence ID" value="KAK9742493.1"/>
    <property type="molecule type" value="Genomic_DNA"/>
</dbReference>
<feature type="compositionally biased region" description="Basic and acidic residues" evidence="2">
    <location>
        <begin position="2468"/>
        <end position="2483"/>
    </location>
</feature>
<feature type="region of interest" description="Disordered" evidence="2">
    <location>
        <begin position="1962"/>
        <end position="2496"/>
    </location>
</feature>
<dbReference type="PANTHER" id="PTHR46975">
    <property type="entry name" value="PROTEIN SWEETIE"/>
    <property type="match status" value="1"/>
</dbReference>
<evidence type="ECO:0000256" key="1">
    <source>
        <dbReference type="ARBA" id="ARBA00008304"/>
    </source>
</evidence>
<feature type="compositionally biased region" description="Acidic residues" evidence="2">
    <location>
        <begin position="2004"/>
        <end position="2016"/>
    </location>
</feature>
<feature type="compositionally biased region" description="Basic and acidic residues" evidence="2">
    <location>
        <begin position="1983"/>
        <end position="1992"/>
    </location>
</feature>
<dbReference type="PANTHER" id="PTHR46975:SF2">
    <property type="entry name" value="PROTEIN SWEETIE"/>
    <property type="match status" value="1"/>
</dbReference>
<name>A0AAW1M7V3_SAPOF</name>
<dbReference type="InterPro" id="IPR046837">
    <property type="entry name" value="Laa1/Sip1/HEATR5-like_HEAT"/>
</dbReference>
<dbReference type="GO" id="GO:0005975">
    <property type="term" value="P:carbohydrate metabolic process"/>
    <property type="evidence" value="ECO:0007669"/>
    <property type="project" value="InterPro"/>
</dbReference>
<feature type="compositionally biased region" description="Polar residues" evidence="2">
    <location>
        <begin position="2309"/>
        <end position="2318"/>
    </location>
</feature>
<dbReference type="Gene3D" id="1.25.10.10">
    <property type="entry name" value="Leucine-rich Repeat Variant"/>
    <property type="match status" value="3"/>
</dbReference>
<organism evidence="3 4">
    <name type="scientific">Saponaria officinalis</name>
    <name type="common">Common soapwort</name>
    <name type="synonym">Lychnis saponaria</name>
    <dbReference type="NCBI Taxonomy" id="3572"/>
    <lineage>
        <taxon>Eukaryota</taxon>
        <taxon>Viridiplantae</taxon>
        <taxon>Streptophyta</taxon>
        <taxon>Embryophyta</taxon>
        <taxon>Tracheophyta</taxon>
        <taxon>Spermatophyta</taxon>
        <taxon>Magnoliopsida</taxon>
        <taxon>eudicotyledons</taxon>
        <taxon>Gunneridae</taxon>
        <taxon>Pentapetalae</taxon>
        <taxon>Caryophyllales</taxon>
        <taxon>Caryophyllaceae</taxon>
        <taxon>Caryophylleae</taxon>
        <taxon>Saponaria</taxon>
    </lineage>
</organism>
<protein>
    <recommendedName>
        <fullName evidence="5">HEAT repeat-containing protein 5B</fullName>
    </recommendedName>
</protein>
<reference evidence="3" key="1">
    <citation type="submission" date="2024-03" db="EMBL/GenBank/DDBJ databases">
        <title>WGS assembly of Saponaria officinalis var. Norfolk2.</title>
        <authorList>
            <person name="Jenkins J."/>
            <person name="Shu S."/>
            <person name="Grimwood J."/>
            <person name="Barry K."/>
            <person name="Goodstein D."/>
            <person name="Schmutz J."/>
            <person name="Leebens-Mack J."/>
            <person name="Osbourn A."/>
        </authorList>
    </citation>
    <scope>NUCLEOTIDE SEQUENCE [LARGE SCALE GENOMIC DNA]</scope>
    <source>
        <strain evidence="3">JIC</strain>
    </source>
</reference>
<comment type="similarity">
    <text evidence="1">Belongs to the HEATR5 family.</text>
</comment>
<sequence>MAKKSFEPPPLSRFGVLVAQLESIVASASQQPPDPLLCFDLLSDLISAIVDEPKDSILLCQRKCEDALYSLLVLGARRPVRHLASIAMAKIIARGDPISIYSRASSLQGFLSDGKRIEAQRVTGAAQCLGELYRLFGRKITSGFPETASIASKLMKYNEEYVRKEALYMLQNAMEGCGGTAVTTAYTEAFRLIMRFGAGDKSSIVRIAAARCLKAFSDIGGPGVGPSELENAASTCVKAFNDSISSVRDAFAEALGSVLALVMNPEAQVQSRGKVPVPGKKVEGSLQRHLVSPFVKASVVRPREVRISVTLAWVSFLQAILLKYLRPDSELQDFAAHVMDMLQVDTSVDAHAQACVLYILRVGVVDQMTEPTQRSFLAVLGKQLQLQSPDSSSLVKVAALRTLTYTLKTLGEVPVEFREVLDDTVVAALSHPSQMVRVEAALTLRALAEVDPTCVGGLVSYGVTTINALRESISFDKGQTTKLDLDAMHGQATLLAALVSVSPKLPLGYPARLPLSVLEVCKKMLTQPSRNLEAATVEKEAGWLLLASLLASVPKEEFEEQVFDVLALWAPLFSGNPEQEVHKNGDWSPKLHVWSAAVEALTAFIRCFVSPQAVNSGILLQPVLVYLSSALSHISFMAAKNFPSSKSALDVLIIRTLIAFQSLSDPMAYRSDHPKLLHLCSAPFRDPSAYEESSCLRLLLDKRDAWLGPWTPGRDWFEDELRAFQGGKDGLMPCVWDPNLHSFPQPETVNKMLINQKLLCFGNMFAFQDSGVMLSLLGVIEQTLKAGKKQSWHANSVNNICVGLLAGLKALLSFRPQQLGSDILNLMQNIFQNILTEGDISASLRRASCEGLGLLTRLGTDKFTARMTKTLLGDLAGTTDANLAGSISVALGCIHHSAGGMALSSLVPATVSAISALAKSTVAGLQIWALHGLLLTIEAAGLSYISHVQATLTLGLEILLSEENGWVDLQQGVGRLINAIVAVLGPELAPGSNFFSRCKSVIAEISSCEETAILLENIRFTQQLVLFAPQALSVHVHVKTLLPTLSSRQPALRHLAITTLRHLIEKDSVSIIHEQIEETLFHMLDEETDEVIGSLVRSTIMRLLYASCPSHPSHWISVCRKLVLATSSRESAINSSSEQDPTNDSQAAARLDLGEDDENIVSGNMSTPKQGYSRDAFGVIVKRERHLRYKTRVFAAECLSQLPTAVGKNPLHFDLVLARKQEKGPSAGDWLVLQLQELVSLAYQISIIQFESMQPVGVDLLSTIMDKFGQVPDPELPECLLLEQYQAQLVSALRSALDMSSGPVLLEAGLQLATKVLISGIIRGDRAAIKRIFSLISLPLSDFEGLYYPSFAEWVSCKIRVRLLAAHASLKCHTYTFLRGHRSEVPDEYMALLPLFSKNSSMLGKRWIGVLKDCCFVSLNVCLKKNWTPFLEGIKSPTVASKLKLCLEEVWPILLQAVALDAAPVSVNGDLDRSCYQTEENMPKDLLSGYSMVELQLEDFQFLWGFALLILFQGQNQPLEQQIIPLPAKSNYGRNSLIDDTKLPSLKLYEVVLSVFRSLSSEKFFTAGFLTIDICRELLQVFSYIGCQGDSWNSLAITVLAQIVRNCPESFMEIDSFASLVTELCLAFFYKNFSGNDATLPDESSREVLGCQLFTAAKTLLNRLQSEVQLKIVLAFILAGYHCAREASTEASFSQIIEFVIYTRGLLNNFVQEKSIHRFDTVRQLQMITGACQDAILNFVKDCIEAIHRLENRTSSLRKLVYAKLTFCLEQMLFFADLMYKIDPSPENDCSMNISRGCIRSISPVLVDANIHVQAIGLQVLKNMIQKTLNSNSHSFMLFVSGELLKDILMVIKKIITEPVTRESAAFAGECLKTLVLMQTLPKEIECQKSLISLLLEVVVMILSETENDLSEERNNLRIMVIRLVSQVAQVPSVVIHLKEVLLEMSEEDRRQIQNIIRASVTQEHQSAQVKPTSGTLQIKLPDQPKEIKERNSAATVQDQASENLDDEDDDEDDWDAFQSFPTATNADTVGTQSTAEKSSIDSGEDDFQEFSSSLPSSDAKENFMEKAEPLTDSHPKVDDVCHNELTSEASQSRDLDGSFEDAPIQDTDLASSSHQLNNSTKDADEVDIMTGNLNINGSPNRSDLMNHQDPEDSLPDEDFSRSVISSADQETSRSQETDIVEGDQPLESAIESAQSISSENDNIVSPENVDGSPNRSDLMNHQAPEDSSPDEDFCRSFVSSADQETSRSQETDIFEGDQPLKSAIESAQNLSSENDDIVSPENVDGGPNPSDLMNHQDPEDSLQDEEFSSSFVNSADQEPSHLEVTNIFEGDQPLKSAVESAQSLSPENDEIASPEKKSSLIDSGSQGFVENLDIALDQGTTDNPEQPENKGIDVNPLTSQNDEESEKRSTEGDGNDQNHELSTTSESLEAQAQAQAQAQADVGDRLVLPEEQDDSLKSKPSAAIDDSIGRTESRSQNEENAHQLDSSECEGHRRP</sequence>
<keyword evidence="4" id="KW-1185">Reference proteome</keyword>
<feature type="compositionally biased region" description="Low complexity" evidence="2">
    <location>
        <begin position="2188"/>
        <end position="2200"/>
    </location>
</feature>
<proteinExistence type="inferred from homology"/>
<feature type="compositionally biased region" description="Polar residues" evidence="2">
    <location>
        <begin position="2020"/>
        <end position="2042"/>
    </location>
</feature>
<feature type="compositionally biased region" description="Polar residues" evidence="2">
    <location>
        <begin position="2132"/>
        <end position="2144"/>
    </location>
</feature>
<feature type="compositionally biased region" description="Polar residues" evidence="2">
    <location>
        <begin position="2109"/>
        <end position="2121"/>
    </location>
</feature>
<feature type="compositionally biased region" description="Basic and acidic residues" evidence="2">
    <location>
        <begin position="2406"/>
        <end position="2420"/>
    </location>
</feature>